<dbReference type="OrthoDB" id="3784745at2759"/>
<dbReference type="EMBL" id="ML976662">
    <property type="protein sequence ID" value="KAF1977835.1"/>
    <property type="molecule type" value="Genomic_DNA"/>
</dbReference>
<name>A0A6A5VLU6_9PLEO</name>
<feature type="region of interest" description="Disordered" evidence="1">
    <location>
        <begin position="1"/>
        <end position="88"/>
    </location>
</feature>
<sequence>MSSLPRLLDYSDSGSDVASDSHSVLGSASDTEVQDAPAVEDTPAPSRDPRLQNRPPGWTPHPRNRAPTSALHLNAPTGPKSTQASFQSRKALYTKVKPEWRFNGVPTPLEMHNYILHRKTSPGRNYFSITTIAPPNLPWSPLTSRQNMETRPCHNAGSRIHMLSCGHTIAVPRDAQPCAQNCSPPLTPLTSREPRIMSIPHSKASIPTPYASFLSTHRASIAAAVNTHIAAMMSSGDPRAAPRYHLYASFLSSIWSAQDASLQPRRDLLGGDFSCGLCSVIAHRESMPAAVLYEFPYACIVVGREEADIAIIRELQKGVRPSEIAPPPSRIYIDLEREQKRAPVKRFGVGERGPRHRRSDAVGGEGKRWKEGRIGKMRREEKEGVLGRLREEIVLEKLEAVGLGGKEKARDPRME</sequence>
<keyword evidence="3" id="KW-1185">Reference proteome</keyword>
<evidence type="ECO:0000256" key="1">
    <source>
        <dbReference type="SAM" id="MobiDB-lite"/>
    </source>
</evidence>
<evidence type="ECO:0000313" key="3">
    <source>
        <dbReference type="Proteomes" id="UP000800036"/>
    </source>
</evidence>
<proteinExistence type="predicted"/>
<feature type="compositionally biased region" description="Polar residues" evidence="1">
    <location>
        <begin position="12"/>
        <end position="31"/>
    </location>
</feature>
<reference evidence="2" key="1">
    <citation type="journal article" date="2020" name="Stud. Mycol.">
        <title>101 Dothideomycetes genomes: a test case for predicting lifestyles and emergence of pathogens.</title>
        <authorList>
            <person name="Haridas S."/>
            <person name="Albert R."/>
            <person name="Binder M."/>
            <person name="Bloem J."/>
            <person name="Labutti K."/>
            <person name="Salamov A."/>
            <person name="Andreopoulos B."/>
            <person name="Baker S."/>
            <person name="Barry K."/>
            <person name="Bills G."/>
            <person name="Bluhm B."/>
            <person name="Cannon C."/>
            <person name="Castanera R."/>
            <person name="Culley D."/>
            <person name="Daum C."/>
            <person name="Ezra D."/>
            <person name="Gonzalez J."/>
            <person name="Henrissat B."/>
            <person name="Kuo A."/>
            <person name="Liang C."/>
            <person name="Lipzen A."/>
            <person name="Lutzoni F."/>
            <person name="Magnuson J."/>
            <person name="Mondo S."/>
            <person name="Nolan M."/>
            <person name="Ohm R."/>
            <person name="Pangilinan J."/>
            <person name="Park H.-J."/>
            <person name="Ramirez L."/>
            <person name="Alfaro M."/>
            <person name="Sun H."/>
            <person name="Tritt A."/>
            <person name="Yoshinaga Y."/>
            <person name="Zwiers L.-H."/>
            <person name="Turgeon B."/>
            <person name="Goodwin S."/>
            <person name="Spatafora J."/>
            <person name="Crous P."/>
            <person name="Grigoriev I."/>
        </authorList>
    </citation>
    <scope>NUCLEOTIDE SEQUENCE</scope>
    <source>
        <strain evidence="2">CBS 107.79</strain>
    </source>
</reference>
<feature type="region of interest" description="Disordered" evidence="1">
    <location>
        <begin position="349"/>
        <end position="369"/>
    </location>
</feature>
<feature type="compositionally biased region" description="Polar residues" evidence="1">
    <location>
        <begin position="79"/>
        <end position="88"/>
    </location>
</feature>
<gene>
    <name evidence="2" type="ORF">BU23DRAFT_564699</name>
</gene>
<evidence type="ECO:0000313" key="2">
    <source>
        <dbReference type="EMBL" id="KAF1977835.1"/>
    </source>
</evidence>
<dbReference type="Proteomes" id="UP000800036">
    <property type="component" value="Unassembled WGS sequence"/>
</dbReference>
<accession>A0A6A5VLU6</accession>
<protein>
    <submittedName>
        <fullName evidence="2">Uncharacterized protein</fullName>
    </submittedName>
</protein>
<dbReference type="AlphaFoldDB" id="A0A6A5VLU6"/>
<organism evidence="2 3">
    <name type="scientific">Bimuria novae-zelandiae CBS 107.79</name>
    <dbReference type="NCBI Taxonomy" id="1447943"/>
    <lineage>
        <taxon>Eukaryota</taxon>
        <taxon>Fungi</taxon>
        <taxon>Dikarya</taxon>
        <taxon>Ascomycota</taxon>
        <taxon>Pezizomycotina</taxon>
        <taxon>Dothideomycetes</taxon>
        <taxon>Pleosporomycetidae</taxon>
        <taxon>Pleosporales</taxon>
        <taxon>Massarineae</taxon>
        <taxon>Didymosphaeriaceae</taxon>
        <taxon>Bimuria</taxon>
    </lineage>
</organism>